<keyword evidence="5" id="KW-1133">Transmembrane helix</keyword>
<dbReference type="GO" id="GO:0043709">
    <property type="term" value="P:cell adhesion involved in single-species biofilm formation"/>
    <property type="evidence" value="ECO:0007669"/>
    <property type="project" value="TreeGrafter"/>
</dbReference>
<dbReference type="EMBL" id="PVLF01000003">
    <property type="protein sequence ID" value="PRH83336.1"/>
    <property type="molecule type" value="Genomic_DNA"/>
</dbReference>
<keyword evidence="5" id="KW-0812">Transmembrane</keyword>
<dbReference type="Gene3D" id="1.25.40.10">
    <property type="entry name" value="Tetratricopeptide repeat domain"/>
    <property type="match status" value="1"/>
</dbReference>
<accession>A0A2P6MBJ0</accession>
<dbReference type="AlphaFoldDB" id="A0A2P6MBJ0"/>
<keyword evidence="4" id="KW-0175">Coiled coil</keyword>
<comment type="catalytic activity">
    <reaction evidence="3">
        <text>2 GTP = 3',3'-c-di-GMP + 2 diphosphate</text>
        <dbReference type="Rhea" id="RHEA:24898"/>
        <dbReference type="ChEBI" id="CHEBI:33019"/>
        <dbReference type="ChEBI" id="CHEBI:37565"/>
        <dbReference type="ChEBI" id="CHEBI:58805"/>
        <dbReference type="EC" id="2.7.7.65"/>
    </reaction>
</comment>
<keyword evidence="8" id="KW-1185">Reference proteome</keyword>
<dbReference type="Pfam" id="PF00990">
    <property type="entry name" value="GGDEF"/>
    <property type="match status" value="1"/>
</dbReference>
<organism evidence="7 8">
    <name type="scientific">Arenimonas caeni</name>
    <dbReference type="NCBI Taxonomy" id="2058085"/>
    <lineage>
        <taxon>Bacteria</taxon>
        <taxon>Pseudomonadati</taxon>
        <taxon>Pseudomonadota</taxon>
        <taxon>Gammaproteobacteria</taxon>
        <taxon>Lysobacterales</taxon>
        <taxon>Lysobacteraceae</taxon>
        <taxon>Arenimonas</taxon>
    </lineage>
</organism>
<dbReference type="InterPro" id="IPR050469">
    <property type="entry name" value="Diguanylate_Cyclase"/>
</dbReference>
<dbReference type="InterPro" id="IPR000160">
    <property type="entry name" value="GGDEF_dom"/>
</dbReference>
<gene>
    <name evidence="7" type="ORF">C6N40_04100</name>
</gene>
<feature type="coiled-coil region" evidence="4">
    <location>
        <begin position="345"/>
        <end position="388"/>
    </location>
</feature>
<evidence type="ECO:0000259" key="6">
    <source>
        <dbReference type="PROSITE" id="PS50887"/>
    </source>
</evidence>
<dbReference type="GO" id="GO:0005886">
    <property type="term" value="C:plasma membrane"/>
    <property type="evidence" value="ECO:0007669"/>
    <property type="project" value="TreeGrafter"/>
</dbReference>
<feature type="transmembrane region" description="Helical" evidence="5">
    <location>
        <begin position="394"/>
        <end position="417"/>
    </location>
</feature>
<feature type="domain" description="GGDEF" evidence="6">
    <location>
        <begin position="459"/>
        <end position="593"/>
    </location>
</feature>
<sequence>MRNVLRGLFVVWVVLAGLALPVAAVETIDLAAYRQLAASDRARGIREGREALAAGVFEDAPRERMKLLWYMGGAAIGAPDELALREVVQHLEALNANGQQGAASLAGFLRGARLIDLGQPGEGLVEVLAAANALPDDDELRLIGASELCRAYASAGEPARGVSHCQRHTRLVQATGDVAALARAYYLEASVLSLSGNLQAAIPLWRKAREGFANAGLAALAGRASGGLAVDLNGTGDHAGALEMAREAIAAATEAGNAISISIAERQEAEALLGLGRHGEARAVIDRALARMEGLDHPPTLRELLQVQREVLVAQGATPPELAVVDARIASFGSDATEPAQSGVIDALEQRYVQREQELRIRELEQENLRKELEIEAARQSAQEQEQVAREQRLMALVWGGATLALVLLLAAAGWAMSAQRRLAASLKDQAYRDGLTRLPNRRALLERVQSLVAREPDGPHALLMVDIDHFKAVNDGRGHLVGDRVLARVADCLAAGGPAGGLVARLGGEEFVVLAPGMPGERARALAEELRRAVAGLELSVPGEPDLQVTISLGVALFPAPGIGDHTSWLGAADTALYAAKREGRNRVAIAG</sequence>
<dbReference type="InterPro" id="IPR029787">
    <property type="entry name" value="Nucleotide_cyclase"/>
</dbReference>
<dbReference type="PANTHER" id="PTHR45138">
    <property type="entry name" value="REGULATORY COMPONENTS OF SENSORY TRANSDUCTION SYSTEM"/>
    <property type="match status" value="1"/>
</dbReference>
<evidence type="ECO:0000256" key="2">
    <source>
        <dbReference type="ARBA" id="ARBA00012528"/>
    </source>
</evidence>
<dbReference type="PROSITE" id="PS50887">
    <property type="entry name" value="GGDEF"/>
    <property type="match status" value="1"/>
</dbReference>
<comment type="cofactor">
    <cofactor evidence="1">
        <name>Mg(2+)</name>
        <dbReference type="ChEBI" id="CHEBI:18420"/>
    </cofactor>
</comment>
<dbReference type="SMART" id="SM00267">
    <property type="entry name" value="GGDEF"/>
    <property type="match status" value="1"/>
</dbReference>
<comment type="caution">
    <text evidence="7">The sequence shown here is derived from an EMBL/GenBank/DDBJ whole genome shotgun (WGS) entry which is preliminary data.</text>
</comment>
<dbReference type="SUPFAM" id="SSF55073">
    <property type="entry name" value="Nucleotide cyclase"/>
    <property type="match status" value="1"/>
</dbReference>
<dbReference type="InterPro" id="IPR043128">
    <property type="entry name" value="Rev_trsase/Diguanyl_cyclase"/>
</dbReference>
<protein>
    <recommendedName>
        <fullName evidence="2">diguanylate cyclase</fullName>
        <ecNumber evidence="2">2.7.7.65</ecNumber>
    </recommendedName>
</protein>
<dbReference type="FunFam" id="3.30.70.270:FF:000001">
    <property type="entry name" value="Diguanylate cyclase domain protein"/>
    <property type="match status" value="1"/>
</dbReference>
<evidence type="ECO:0000256" key="4">
    <source>
        <dbReference type="SAM" id="Coils"/>
    </source>
</evidence>
<keyword evidence="5" id="KW-0472">Membrane</keyword>
<dbReference type="SUPFAM" id="SSF48452">
    <property type="entry name" value="TPR-like"/>
    <property type="match status" value="1"/>
</dbReference>
<dbReference type="OrthoDB" id="9803824at2"/>
<evidence type="ECO:0000313" key="7">
    <source>
        <dbReference type="EMBL" id="PRH83336.1"/>
    </source>
</evidence>
<dbReference type="CDD" id="cd01949">
    <property type="entry name" value="GGDEF"/>
    <property type="match status" value="1"/>
</dbReference>
<proteinExistence type="predicted"/>
<dbReference type="GO" id="GO:0052621">
    <property type="term" value="F:diguanylate cyclase activity"/>
    <property type="evidence" value="ECO:0007669"/>
    <property type="project" value="UniProtKB-EC"/>
</dbReference>
<dbReference type="EC" id="2.7.7.65" evidence="2"/>
<name>A0A2P6MBJ0_9GAMM</name>
<dbReference type="InterPro" id="IPR011990">
    <property type="entry name" value="TPR-like_helical_dom_sf"/>
</dbReference>
<dbReference type="Gene3D" id="3.30.70.270">
    <property type="match status" value="1"/>
</dbReference>
<evidence type="ECO:0000256" key="3">
    <source>
        <dbReference type="ARBA" id="ARBA00034247"/>
    </source>
</evidence>
<evidence type="ECO:0000256" key="1">
    <source>
        <dbReference type="ARBA" id="ARBA00001946"/>
    </source>
</evidence>
<dbReference type="NCBIfam" id="TIGR00254">
    <property type="entry name" value="GGDEF"/>
    <property type="match status" value="1"/>
</dbReference>
<evidence type="ECO:0000256" key="5">
    <source>
        <dbReference type="SAM" id="Phobius"/>
    </source>
</evidence>
<dbReference type="RefSeq" id="WP_106989713.1">
    <property type="nucleotide sequence ID" value="NZ_KZ679085.1"/>
</dbReference>
<evidence type="ECO:0000313" key="8">
    <source>
        <dbReference type="Proteomes" id="UP000241736"/>
    </source>
</evidence>
<dbReference type="PANTHER" id="PTHR45138:SF9">
    <property type="entry name" value="DIGUANYLATE CYCLASE DGCM-RELATED"/>
    <property type="match status" value="1"/>
</dbReference>
<dbReference type="GO" id="GO:1902201">
    <property type="term" value="P:negative regulation of bacterial-type flagellum-dependent cell motility"/>
    <property type="evidence" value="ECO:0007669"/>
    <property type="project" value="TreeGrafter"/>
</dbReference>
<reference evidence="7 8" key="1">
    <citation type="submission" date="2018-03" db="EMBL/GenBank/DDBJ databases">
        <title>Arenimonas caeni sp. nov., isolated from activated sludge.</title>
        <authorList>
            <person name="Liu H."/>
        </authorList>
    </citation>
    <scope>NUCLEOTIDE SEQUENCE [LARGE SCALE GENOMIC DNA]</scope>
    <source>
        <strain evidence="8">z29</strain>
    </source>
</reference>
<dbReference type="Proteomes" id="UP000241736">
    <property type="component" value="Unassembled WGS sequence"/>
</dbReference>